<dbReference type="Pfam" id="PF04985">
    <property type="entry name" value="Phage_tube"/>
    <property type="match status" value="1"/>
</dbReference>
<name>A0A4Q2SZY2_9HYPH</name>
<evidence type="ECO:0000313" key="2">
    <source>
        <dbReference type="Proteomes" id="UP000291088"/>
    </source>
</evidence>
<dbReference type="Proteomes" id="UP000291088">
    <property type="component" value="Unassembled WGS sequence"/>
</dbReference>
<accession>A0A4Q2SZY2</accession>
<gene>
    <name evidence="1" type="ORF">EUU22_19130</name>
</gene>
<dbReference type="OrthoDB" id="7834326at2"/>
<evidence type="ECO:0000313" key="1">
    <source>
        <dbReference type="EMBL" id="RYC10180.1"/>
    </source>
</evidence>
<dbReference type="InterPro" id="IPR006498">
    <property type="entry name" value="Tail_tube"/>
</dbReference>
<proteinExistence type="predicted"/>
<protein>
    <recommendedName>
        <fullName evidence="3">Phage tail protein</fullName>
    </recommendedName>
</protein>
<evidence type="ECO:0008006" key="3">
    <source>
        <dbReference type="Google" id="ProtNLM"/>
    </source>
</evidence>
<keyword evidence="2" id="KW-1185">Reference proteome</keyword>
<organism evidence="1 2">
    <name type="scientific">Ciceribacter ferrooxidans</name>
    <dbReference type="NCBI Taxonomy" id="2509717"/>
    <lineage>
        <taxon>Bacteria</taxon>
        <taxon>Pseudomonadati</taxon>
        <taxon>Pseudomonadota</taxon>
        <taxon>Alphaproteobacteria</taxon>
        <taxon>Hyphomicrobiales</taxon>
        <taxon>Rhizobiaceae</taxon>
        <taxon>Ciceribacter</taxon>
    </lineage>
</organism>
<sequence>MAEKLILLEQANIFLGDANPEDSNHIKLSSVALPALERITASHLGGGAVAEVNWSMNAFRALEPSFKLAGYAKSSYQQIATGSMERYTIYGALRNKETGKVLQAKSVVRGIIGRLAPDAFDRASAFGHDHGVTEVTHYELHVDGEEWFYLDYFTSVVRQFGNDQTQAARVALGIE</sequence>
<reference evidence="1 2" key="1">
    <citation type="submission" date="2019-01" db="EMBL/GenBank/DDBJ databases">
        <authorList>
            <person name="Deng T."/>
        </authorList>
    </citation>
    <scope>NUCLEOTIDE SEQUENCE [LARGE SCALE GENOMIC DNA]</scope>
    <source>
        <strain evidence="1 2">F8825</strain>
    </source>
</reference>
<dbReference type="AlphaFoldDB" id="A0A4Q2SZY2"/>
<dbReference type="RefSeq" id="WP_129333573.1">
    <property type="nucleotide sequence ID" value="NZ_SDVB01000253.1"/>
</dbReference>
<dbReference type="EMBL" id="SDVB01000253">
    <property type="protein sequence ID" value="RYC10180.1"/>
    <property type="molecule type" value="Genomic_DNA"/>
</dbReference>
<comment type="caution">
    <text evidence="1">The sequence shown here is derived from an EMBL/GenBank/DDBJ whole genome shotgun (WGS) entry which is preliminary data.</text>
</comment>